<dbReference type="InterPro" id="IPR027417">
    <property type="entry name" value="P-loop_NTPase"/>
</dbReference>
<dbReference type="EMBL" id="UINC01005193">
    <property type="protein sequence ID" value="SVA19714.1"/>
    <property type="molecule type" value="Genomic_DNA"/>
</dbReference>
<protein>
    <recommendedName>
        <fullName evidence="2">(d)CMP kinase</fullName>
        <ecNumber evidence="2">2.7.4.25</ecNumber>
    </recommendedName>
</protein>
<evidence type="ECO:0000256" key="8">
    <source>
        <dbReference type="ARBA" id="ARBA00048478"/>
    </source>
</evidence>
<dbReference type="GO" id="GO:0006139">
    <property type="term" value="P:nucleobase-containing compound metabolic process"/>
    <property type="evidence" value="ECO:0007669"/>
    <property type="project" value="InterPro"/>
</dbReference>
<evidence type="ECO:0000256" key="3">
    <source>
        <dbReference type="ARBA" id="ARBA00022679"/>
    </source>
</evidence>
<dbReference type="GO" id="GO:0005524">
    <property type="term" value="F:ATP binding"/>
    <property type="evidence" value="ECO:0007669"/>
    <property type="project" value="UniProtKB-KW"/>
</dbReference>
<dbReference type="InterPro" id="IPR003136">
    <property type="entry name" value="Cytidylate_kin"/>
</dbReference>
<evidence type="ECO:0000256" key="2">
    <source>
        <dbReference type="ARBA" id="ARBA00012906"/>
    </source>
</evidence>
<dbReference type="EC" id="2.7.4.25" evidence="2"/>
<keyword evidence="6" id="KW-0067">ATP-binding</keyword>
<evidence type="ECO:0000256" key="5">
    <source>
        <dbReference type="ARBA" id="ARBA00022777"/>
    </source>
</evidence>
<keyword evidence="4" id="KW-0547">Nucleotide-binding</keyword>
<evidence type="ECO:0000259" key="9">
    <source>
        <dbReference type="Pfam" id="PF02224"/>
    </source>
</evidence>
<comment type="catalytic activity">
    <reaction evidence="8">
        <text>CMP + ATP = CDP + ADP</text>
        <dbReference type="Rhea" id="RHEA:11600"/>
        <dbReference type="ChEBI" id="CHEBI:30616"/>
        <dbReference type="ChEBI" id="CHEBI:58069"/>
        <dbReference type="ChEBI" id="CHEBI:60377"/>
        <dbReference type="ChEBI" id="CHEBI:456216"/>
        <dbReference type="EC" id="2.7.4.25"/>
    </reaction>
</comment>
<proteinExistence type="inferred from homology"/>
<dbReference type="Pfam" id="PF02224">
    <property type="entry name" value="Cytidylate_kin"/>
    <property type="match status" value="1"/>
</dbReference>
<dbReference type="HAMAP" id="MF_00238">
    <property type="entry name" value="Cytidyl_kinase_type1"/>
    <property type="match status" value="1"/>
</dbReference>
<name>A0A381TV65_9ZZZZ</name>
<evidence type="ECO:0000313" key="10">
    <source>
        <dbReference type="EMBL" id="SVA19714.1"/>
    </source>
</evidence>
<keyword evidence="3" id="KW-0808">Transferase</keyword>
<reference evidence="10" key="1">
    <citation type="submission" date="2018-05" db="EMBL/GenBank/DDBJ databases">
        <authorList>
            <person name="Lanie J.A."/>
            <person name="Ng W.-L."/>
            <person name="Kazmierczak K.M."/>
            <person name="Andrzejewski T.M."/>
            <person name="Davidsen T.M."/>
            <person name="Wayne K.J."/>
            <person name="Tettelin H."/>
            <person name="Glass J.I."/>
            <person name="Rusch D."/>
            <person name="Podicherti R."/>
            <person name="Tsui H.-C.T."/>
            <person name="Winkler M.E."/>
        </authorList>
    </citation>
    <scope>NUCLEOTIDE SEQUENCE</scope>
</reference>
<dbReference type="AlphaFoldDB" id="A0A381TV65"/>
<feature type="domain" description="Cytidylate kinase" evidence="9">
    <location>
        <begin position="5"/>
        <end position="218"/>
    </location>
</feature>
<keyword evidence="5" id="KW-0418">Kinase</keyword>
<organism evidence="10">
    <name type="scientific">marine metagenome</name>
    <dbReference type="NCBI Taxonomy" id="408172"/>
    <lineage>
        <taxon>unclassified sequences</taxon>
        <taxon>metagenomes</taxon>
        <taxon>ecological metagenomes</taxon>
    </lineage>
</organism>
<evidence type="ECO:0000256" key="1">
    <source>
        <dbReference type="ARBA" id="ARBA00009427"/>
    </source>
</evidence>
<dbReference type="SUPFAM" id="SSF52540">
    <property type="entry name" value="P-loop containing nucleoside triphosphate hydrolases"/>
    <property type="match status" value="1"/>
</dbReference>
<accession>A0A381TV65</accession>
<dbReference type="GO" id="GO:0036431">
    <property type="term" value="F:dCMP kinase activity"/>
    <property type="evidence" value="ECO:0007669"/>
    <property type="project" value="InterPro"/>
</dbReference>
<sequence length="225" mass="25368">MDNIITIDGPSGVGKGTLAISLAKKLKWHYLNSGSLYRILAYLSDQQKIEHSNTKNLVKLTKNLNVDFKIINKELVVTSDNENISDCIQTEECARRASIIASNNAIRKSLIGTQRSFYKKPGLVAEGRDMGSVIFKEAKYKYFLQASTKIRAKRRHKQLKQKGINVSLSRLISELDQRDNRDLSRKSSPLIIPKGAMVINTDELTVGEVMHQVTKHCKELIEAKK</sequence>
<evidence type="ECO:0000256" key="6">
    <source>
        <dbReference type="ARBA" id="ARBA00022840"/>
    </source>
</evidence>
<dbReference type="Gene3D" id="3.40.50.300">
    <property type="entry name" value="P-loop containing nucleotide triphosphate hydrolases"/>
    <property type="match status" value="1"/>
</dbReference>
<dbReference type="NCBIfam" id="TIGR00017">
    <property type="entry name" value="cmk"/>
    <property type="match status" value="1"/>
</dbReference>
<gene>
    <name evidence="10" type="ORF">METZ01_LOCUS72568</name>
</gene>
<evidence type="ECO:0000256" key="4">
    <source>
        <dbReference type="ARBA" id="ARBA00022741"/>
    </source>
</evidence>
<comment type="catalytic activity">
    <reaction evidence="7">
        <text>dCMP + ATP = dCDP + ADP</text>
        <dbReference type="Rhea" id="RHEA:25094"/>
        <dbReference type="ChEBI" id="CHEBI:30616"/>
        <dbReference type="ChEBI" id="CHEBI:57566"/>
        <dbReference type="ChEBI" id="CHEBI:58593"/>
        <dbReference type="ChEBI" id="CHEBI:456216"/>
        <dbReference type="EC" id="2.7.4.25"/>
    </reaction>
</comment>
<dbReference type="InterPro" id="IPR011994">
    <property type="entry name" value="Cytidylate_kinase_dom"/>
</dbReference>
<dbReference type="CDD" id="cd02020">
    <property type="entry name" value="CMPK"/>
    <property type="match status" value="1"/>
</dbReference>
<comment type="similarity">
    <text evidence="1">Belongs to the cytidylate kinase family. Type 1 subfamily.</text>
</comment>
<evidence type="ECO:0000256" key="7">
    <source>
        <dbReference type="ARBA" id="ARBA00047615"/>
    </source>
</evidence>